<sequence>MASLSEIAFRLASRSLRATMRQIPLGVSRAVSARTLPIVIFHAVEEAPKPYIKHLYDYHTPASFEQVLDELLRHFKPLEDLSPEGIANAGADRFLVTFDDGLRSSYEVALPILERKGVPAIHFLITDFLAGEAGSQVEEKFKASLLVECLDGRTPAERAEVARILGGAGYGQADLAEALMSVRLADGAVYDAVAERLGIDLAAYFRQDRPYITREEAADMARRGFRLGAHSCDHPRYWEISLDEQVRQTRDSMRHVTETFGLDYRYFAFPYKNRGITPAFYERTREAVDLFFTTSGWGDRMNRERVFHRVGLDSTGSAVTALKCGWRPFPLSAIQ</sequence>
<dbReference type="InterPro" id="IPR051398">
    <property type="entry name" value="Polysacch_Deacetylase"/>
</dbReference>
<reference evidence="5" key="1">
    <citation type="journal article" date="2019" name="Int. J. Syst. Evol. Microbiol.">
        <title>The Global Catalogue of Microorganisms (GCM) 10K type strain sequencing project: providing services to taxonomists for standard genome sequencing and annotation.</title>
        <authorList>
            <consortium name="The Broad Institute Genomics Platform"/>
            <consortium name="The Broad Institute Genome Sequencing Center for Infectious Disease"/>
            <person name="Wu L."/>
            <person name="Ma J."/>
        </authorList>
    </citation>
    <scope>NUCLEOTIDE SEQUENCE [LARGE SCALE GENOMIC DNA]</scope>
    <source>
        <strain evidence="5">NBRC 109341</strain>
    </source>
</reference>
<evidence type="ECO:0000256" key="1">
    <source>
        <dbReference type="ARBA" id="ARBA00004613"/>
    </source>
</evidence>
<comment type="subcellular location">
    <subcellularLocation>
        <location evidence="1">Secreted</location>
    </subcellularLocation>
</comment>
<evidence type="ECO:0000256" key="2">
    <source>
        <dbReference type="ARBA" id="ARBA00022729"/>
    </source>
</evidence>
<protein>
    <recommendedName>
        <fullName evidence="3">NodB homology domain-containing protein</fullName>
    </recommendedName>
</protein>
<dbReference type="CDD" id="cd10918">
    <property type="entry name" value="CE4_NodB_like_5s_6s"/>
    <property type="match status" value="1"/>
</dbReference>
<keyword evidence="5" id="KW-1185">Reference proteome</keyword>
<dbReference type="InterPro" id="IPR011330">
    <property type="entry name" value="Glyco_hydro/deAcase_b/a-brl"/>
</dbReference>
<organism evidence="4 5">
    <name type="scientific">Hydrogenophaga electricum</name>
    <dbReference type="NCBI Taxonomy" id="1230953"/>
    <lineage>
        <taxon>Bacteria</taxon>
        <taxon>Pseudomonadati</taxon>
        <taxon>Pseudomonadota</taxon>
        <taxon>Betaproteobacteria</taxon>
        <taxon>Burkholderiales</taxon>
        <taxon>Comamonadaceae</taxon>
        <taxon>Hydrogenophaga</taxon>
    </lineage>
</organism>
<feature type="domain" description="NodB homology" evidence="3">
    <location>
        <begin position="214"/>
        <end position="272"/>
    </location>
</feature>
<dbReference type="Proteomes" id="UP001156903">
    <property type="component" value="Unassembled WGS sequence"/>
</dbReference>
<evidence type="ECO:0000259" key="3">
    <source>
        <dbReference type="Pfam" id="PF01522"/>
    </source>
</evidence>
<name>A0ABQ6C547_9BURK</name>
<dbReference type="Gene3D" id="3.20.20.370">
    <property type="entry name" value="Glycoside hydrolase/deacetylase"/>
    <property type="match status" value="1"/>
</dbReference>
<evidence type="ECO:0000313" key="5">
    <source>
        <dbReference type="Proteomes" id="UP001156903"/>
    </source>
</evidence>
<comment type="caution">
    <text evidence="4">The sequence shown here is derived from an EMBL/GenBank/DDBJ whole genome shotgun (WGS) entry which is preliminary data.</text>
</comment>
<gene>
    <name evidence="4" type="ORF">GCM10007935_12850</name>
</gene>
<dbReference type="RefSeq" id="WP_234267011.1">
    <property type="nucleotide sequence ID" value="NZ_BSPB01000007.1"/>
</dbReference>
<feature type="domain" description="NodB homology" evidence="3">
    <location>
        <begin position="92"/>
        <end position="139"/>
    </location>
</feature>
<accession>A0ABQ6C547</accession>
<dbReference type="PANTHER" id="PTHR34216:SF3">
    <property type="entry name" value="POLY-BETA-1,6-N-ACETYL-D-GLUCOSAMINE N-DEACETYLASE"/>
    <property type="match status" value="1"/>
</dbReference>
<evidence type="ECO:0000313" key="4">
    <source>
        <dbReference type="EMBL" id="GLS13855.1"/>
    </source>
</evidence>
<dbReference type="Pfam" id="PF01522">
    <property type="entry name" value="Polysacc_deac_1"/>
    <property type="match status" value="2"/>
</dbReference>
<dbReference type="EMBL" id="BSPB01000007">
    <property type="protein sequence ID" value="GLS13855.1"/>
    <property type="molecule type" value="Genomic_DNA"/>
</dbReference>
<dbReference type="PANTHER" id="PTHR34216">
    <property type="match status" value="1"/>
</dbReference>
<keyword evidence="2" id="KW-0732">Signal</keyword>
<dbReference type="SUPFAM" id="SSF88713">
    <property type="entry name" value="Glycoside hydrolase/deacetylase"/>
    <property type="match status" value="1"/>
</dbReference>
<proteinExistence type="predicted"/>
<dbReference type="InterPro" id="IPR002509">
    <property type="entry name" value="NODB_dom"/>
</dbReference>